<dbReference type="CDD" id="cd04301">
    <property type="entry name" value="NAT_SF"/>
    <property type="match status" value="1"/>
</dbReference>
<protein>
    <submittedName>
        <fullName evidence="4">GNAT family N-acetyltransferase</fullName>
    </submittedName>
</protein>
<keyword evidence="5" id="KW-1185">Reference proteome</keyword>
<dbReference type="Gene3D" id="3.40.630.30">
    <property type="match status" value="1"/>
</dbReference>
<proteinExistence type="predicted"/>
<accession>A0A7H8QBL5</accession>
<evidence type="ECO:0000256" key="1">
    <source>
        <dbReference type="ARBA" id="ARBA00022679"/>
    </source>
</evidence>
<dbReference type="EMBL" id="CP051177">
    <property type="protein sequence ID" value="QKX50901.1"/>
    <property type="molecule type" value="Genomic_DNA"/>
</dbReference>
<dbReference type="Proteomes" id="UP000509222">
    <property type="component" value="Chromosome"/>
</dbReference>
<dbReference type="AlphaFoldDB" id="A0A7H8QBL5"/>
<dbReference type="InterPro" id="IPR000182">
    <property type="entry name" value="GNAT_dom"/>
</dbReference>
<name>A0A7H8QBL5_9BACL</name>
<keyword evidence="2" id="KW-0012">Acyltransferase</keyword>
<dbReference type="InterPro" id="IPR016181">
    <property type="entry name" value="Acyl_CoA_acyltransferase"/>
</dbReference>
<dbReference type="PANTHER" id="PTHR43877:SF2">
    <property type="entry name" value="AMINOALKYLPHOSPHONATE N-ACETYLTRANSFERASE-RELATED"/>
    <property type="match status" value="1"/>
</dbReference>
<reference evidence="5" key="2">
    <citation type="submission" date="2020-06" db="EMBL/GenBank/DDBJ databases">
        <title>Isolation of Planomicrobium glaciei.</title>
        <authorList>
            <person name="Malisova L."/>
            <person name="Safrankova R."/>
            <person name="Jakubu V."/>
            <person name="Spanelova P."/>
        </authorList>
    </citation>
    <scope>NUCLEOTIDE SEQUENCE [LARGE SCALE GENOMIC DNA]</scope>
    <source>
        <strain evidence="5">NRL-ATB46093</strain>
    </source>
</reference>
<dbReference type="PROSITE" id="PS51186">
    <property type="entry name" value="GNAT"/>
    <property type="match status" value="1"/>
</dbReference>
<reference evidence="4 5" key="1">
    <citation type="submission" date="2020-04" db="EMBL/GenBank/DDBJ databases">
        <authorList>
            <person name="Pajer P."/>
            <person name="Broz P."/>
        </authorList>
    </citation>
    <scope>NUCLEOTIDE SEQUENCE [LARGE SCALE GENOMIC DNA]</scope>
    <source>
        <strain evidence="5">NRL-ATB46093</strain>
    </source>
</reference>
<organism evidence="4 5">
    <name type="scientific">Planococcus glaciei</name>
    <dbReference type="NCBI Taxonomy" id="459472"/>
    <lineage>
        <taxon>Bacteria</taxon>
        <taxon>Bacillati</taxon>
        <taxon>Bacillota</taxon>
        <taxon>Bacilli</taxon>
        <taxon>Bacillales</taxon>
        <taxon>Caryophanaceae</taxon>
        <taxon>Planococcus</taxon>
    </lineage>
</organism>
<feature type="domain" description="N-acetyltransferase" evidence="3">
    <location>
        <begin position="4"/>
        <end position="159"/>
    </location>
</feature>
<evidence type="ECO:0000256" key="2">
    <source>
        <dbReference type="ARBA" id="ARBA00023315"/>
    </source>
</evidence>
<dbReference type="InterPro" id="IPR050832">
    <property type="entry name" value="Bact_Acetyltransf"/>
</dbReference>
<keyword evidence="1 4" id="KW-0808">Transferase</keyword>
<dbReference type="RefSeq" id="WP_053166198.1">
    <property type="nucleotide sequence ID" value="NZ_CP051177.1"/>
</dbReference>
<gene>
    <name evidence="4" type="ORF">HF394_10090</name>
</gene>
<evidence type="ECO:0000313" key="5">
    <source>
        <dbReference type="Proteomes" id="UP000509222"/>
    </source>
</evidence>
<dbReference type="Pfam" id="PF00583">
    <property type="entry name" value="Acetyltransf_1"/>
    <property type="match status" value="1"/>
</dbReference>
<dbReference type="SUPFAM" id="SSF55729">
    <property type="entry name" value="Acyl-CoA N-acyltransferases (Nat)"/>
    <property type="match status" value="1"/>
</dbReference>
<dbReference type="GO" id="GO:0016747">
    <property type="term" value="F:acyltransferase activity, transferring groups other than amino-acyl groups"/>
    <property type="evidence" value="ECO:0007669"/>
    <property type="project" value="InterPro"/>
</dbReference>
<evidence type="ECO:0000259" key="3">
    <source>
        <dbReference type="PROSITE" id="PS51186"/>
    </source>
</evidence>
<evidence type="ECO:0000313" key="4">
    <source>
        <dbReference type="EMBL" id="QKX50901.1"/>
    </source>
</evidence>
<dbReference type="PANTHER" id="PTHR43877">
    <property type="entry name" value="AMINOALKYLPHOSPHONATE N-ACETYLTRANSFERASE-RELATED-RELATED"/>
    <property type="match status" value="1"/>
</dbReference>
<sequence length="159" mass="18024">MNDLVLREATAEDISALKKLYIDMYSFLGEFSMPYSMDEDSLEDILKILVKAKTTSIIIGELDGEVIGFITVEIAKLDRKLKLEPTNIIGFIKDLYIIPDKRKLGLANNFLQKAEDLLLEIGATAIECNVLVGNDNAMNFWESKGFQKMAHVMYKRIQN</sequence>